<evidence type="ECO:0000259" key="1">
    <source>
        <dbReference type="PROSITE" id="PS50801"/>
    </source>
</evidence>
<evidence type="ECO:0000313" key="3">
    <source>
        <dbReference type="EMBL" id="AKQ33518.1"/>
    </source>
</evidence>
<gene>
    <name evidence="2" type="ORF">CleRT_05140</name>
    <name evidence="3" type="ORF">CleRT_06580</name>
</gene>
<reference evidence="3 4" key="1">
    <citation type="journal article" date="2015" name="Genome Biol. Evol.">
        <title>Distinctive Genome Reduction Rates Revealed by Genomic Analyses of Two Coxiella-Like Endosymbionts in Ticks.</title>
        <authorList>
            <person name="Gottlieb Y."/>
            <person name="Lalzar I."/>
            <person name="Klasson L."/>
        </authorList>
    </citation>
    <scope>NUCLEOTIDE SEQUENCE [LARGE SCALE GENOMIC DNA]</scope>
    <source>
        <strain evidence="3 4">CRt</strain>
    </source>
</reference>
<dbReference type="EMBL" id="CP011126">
    <property type="protein sequence ID" value="AKQ33431.1"/>
    <property type="molecule type" value="Genomic_DNA"/>
</dbReference>
<sequence length="91" mass="10027">MTSNVFKVSGAITFETALALRKRGDRWIEKEKDILVDFQAVDQCNSAGLAVMTAWLRQAKRLNKSVGFIKIPSSLRVIAAVCGMTEILGIK</sequence>
<name>A0ABN4HVT5_9COXI</name>
<dbReference type="InterPro" id="IPR002645">
    <property type="entry name" value="STAS_dom"/>
</dbReference>
<evidence type="ECO:0000313" key="2">
    <source>
        <dbReference type="EMBL" id="AKQ33431.1"/>
    </source>
</evidence>
<dbReference type="InterPro" id="IPR058548">
    <property type="entry name" value="MlaB-like_STAS"/>
</dbReference>
<dbReference type="Pfam" id="PF13466">
    <property type="entry name" value="STAS_2"/>
    <property type="match status" value="1"/>
</dbReference>
<dbReference type="InterPro" id="IPR036513">
    <property type="entry name" value="STAS_dom_sf"/>
</dbReference>
<evidence type="ECO:0000313" key="4">
    <source>
        <dbReference type="Proteomes" id="UP000063965"/>
    </source>
</evidence>
<dbReference type="Gene3D" id="3.30.750.24">
    <property type="entry name" value="STAS domain"/>
    <property type="match status" value="1"/>
</dbReference>
<proteinExistence type="predicted"/>
<accession>A0ABN4HVT5</accession>
<keyword evidence="4" id="KW-1185">Reference proteome</keyword>
<dbReference type="RefSeq" id="WP_048875095.1">
    <property type="nucleotide sequence ID" value="NZ_CP011126.1"/>
</dbReference>
<dbReference type="Proteomes" id="UP000063965">
    <property type="component" value="Chromosome"/>
</dbReference>
<dbReference type="PROSITE" id="PS50801">
    <property type="entry name" value="STAS"/>
    <property type="match status" value="1"/>
</dbReference>
<dbReference type="SUPFAM" id="SSF52091">
    <property type="entry name" value="SpoIIaa-like"/>
    <property type="match status" value="1"/>
</dbReference>
<dbReference type="CDD" id="cd07043">
    <property type="entry name" value="STAS_anti-anti-sigma_factors"/>
    <property type="match status" value="1"/>
</dbReference>
<organism evidence="3 4">
    <name type="scientific">Candidatus Coxiella mudrowiae</name>
    <dbReference type="NCBI Taxonomy" id="2054173"/>
    <lineage>
        <taxon>Bacteria</taxon>
        <taxon>Pseudomonadati</taxon>
        <taxon>Pseudomonadota</taxon>
        <taxon>Gammaproteobacteria</taxon>
        <taxon>Legionellales</taxon>
        <taxon>Coxiellaceae</taxon>
        <taxon>Coxiella</taxon>
    </lineage>
</organism>
<feature type="domain" description="STAS" evidence="1">
    <location>
        <begin position="1"/>
        <end position="91"/>
    </location>
</feature>
<protein>
    <submittedName>
        <fullName evidence="2">STAS domain protein MlaB</fullName>
    </submittedName>
</protein>
<dbReference type="EMBL" id="CP011126">
    <property type="protein sequence ID" value="AKQ33518.1"/>
    <property type="molecule type" value="Genomic_DNA"/>
</dbReference>